<accession>A0A934VB90</accession>
<dbReference type="Proteomes" id="UP000600139">
    <property type="component" value="Unassembled WGS sequence"/>
</dbReference>
<proteinExistence type="predicted"/>
<name>A0A934VB90_9BACT</name>
<sequence>MKNPFLWLAAATLPLCCNAAPIAQESFAYTAASSLTTQAGGSGWADAWYQDGNPVITGTTGLGFTDSKGNILEAGGLSADTTGTATTRNLRVLAGGSRNNVWISFLYNLPSANTKFEGVSFYRQTQQTFSISSPTTTTTANIYLTNNLNGTNVNTQRGVFGTTHLIVLKLTKAGGVNGTDRVETFVDPLLSGTPTTAAATTDGANFDFDRIRIAGQDGSTLRVDELRVGETFADVTPHIAVPDDDIDKDGLTDAQEAVLGLDPSVSDAALISGIQAHPDWFGLYTASGILGLGNGGVVLEGTAGTPVNLIFEIQQSEDLAGWGMLETINRQIELPVGKNFLRVTLPDNHP</sequence>
<keyword evidence="3" id="KW-1185">Reference proteome</keyword>
<organism evidence="2 3">
    <name type="scientific">Luteolibacter yonseiensis</name>
    <dbReference type="NCBI Taxonomy" id="1144680"/>
    <lineage>
        <taxon>Bacteria</taxon>
        <taxon>Pseudomonadati</taxon>
        <taxon>Verrucomicrobiota</taxon>
        <taxon>Verrucomicrobiia</taxon>
        <taxon>Verrucomicrobiales</taxon>
        <taxon>Verrucomicrobiaceae</taxon>
        <taxon>Luteolibacter</taxon>
    </lineage>
</organism>
<gene>
    <name evidence="2" type="ORF">JIN84_15420</name>
</gene>
<feature type="signal peptide" evidence="1">
    <location>
        <begin position="1"/>
        <end position="19"/>
    </location>
</feature>
<evidence type="ECO:0008006" key="4">
    <source>
        <dbReference type="Google" id="ProtNLM"/>
    </source>
</evidence>
<dbReference type="EMBL" id="JAENIK010000011">
    <property type="protein sequence ID" value="MBK1817013.1"/>
    <property type="molecule type" value="Genomic_DNA"/>
</dbReference>
<comment type="caution">
    <text evidence="2">The sequence shown here is derived from an EMBL/GenBank/DDBJ whole genome shotgun (WGS) entry which is preliminary data.</text>
</comment>
<evidence type="ECO:0000313" key="3">
    <source>
        <dbReference type="Proteomes" id="UP000600139"/>
    </source>
</evidence>
<protein>
    <recommendedName>
        <fullName evidence="4">PEP-CTERM sorting domain-containing protein</fullName>
    </recommendedName>
</protein>
<dbReference type="AlphaFoldDB" id="A0A934VB90"/>
<evidence type="ECO:0000313" key="2">
    <source>
        <dbReference type="EMBL" id="MBK1817013.1"/>
    </source>
</evidence>
<reference evidence="2" key="1">
    <citation type="submission" date="2021-01" db="EMBL/GenBank/DDBJ databases">
        <title>Modified the classification status of verrucomicrobia.</title>
        <authorList>
            <person name="Feng X."/>
        </authorList>
    </citation>
    <scope>NUCLEOTIDE SEQUENCE</scope>
    <source>
        <strain evidence="2">JCM 18052</strain>
    </source>
</reference>
<dbReference type="RefSeq" id="WP_200351935.1">
    <property type="nucleotide sequence ID" value="NZ_BAABHZ010000006.1"/>
</dbReference>
<feature type="chain" id="PRO_5036796818" description="PEP-CTERM sorting domain-containing protein" evidence="1">
    <location>
        <begin position="20"/>
        <end position="350"/>
    </location>
</feature>
<keyword evidence="1" id="KW-0732">Signal</keyword>
<evidence type="ECO:0000256" key="1">
    <source>
        <dbReference type="SAM" id="SignalP"/>
    </source>
</evidence>